<evidence type="ECO:0000313" key="2">
    <source>
        <dbReference type="Ensembl" id="ENSNPEP00000020972.1"/>
    </source>
</evidence>
<dbReference type="Ensembl" id="ENSNPET00000021515.1">
    <property type="protein sequence ID" value="ENSNPEP00000020972.1"/>
    <property type="gene ID" value="ENSNPEG00000015572.1"/>
</dbReference>
<dbReference type="Proteomes" id="UP000694420">
    <property type="component" value="Unplaced"/>
</dbReference>
<dbReference type="InterPro" id="IPR020630">
    <property type="entry name" value="THF_DH/CycHdrlase_cat_dom"/>
</dbReference>
<dbReference type="Pfam" id="PF00763">
    <property type="entry name" value="THF_DHG_CYH"/>
    <property type="match status" value="1"/>
</dbReference>
<dbReference type="GO" id="GO:0035999">
    <property type="term" value="P:tetrahydrofolate interconversion"/>
    <property type="evidence" value="ECO:0007669"/>
    <property type="project" value="TreeGrafter"/>
</dbReference>
<proteinExistence type="predicted"/>
<keyword evidence="3" id="KW-1185">Reference proteome</keyword>
<name>A0A8C7A2S1_NOTPE</name>
<dbReference type="PANTHER" id="PTHR48099">
    <property type="entry name" value="C-1-TETRAHYDROFOLATE SYNTHASE, CYTOPLASMIC-RELATED"/>
    <property type="match status" value="1"/>
</dbReference>
<sequence>ISLPEGSTTDEVVDEILKLNEDPNVQGLALDLPEGVFSSKVLNAVKPEKDVDGLSDVNLGCLIHGDVFGCLVSPTACAVMEVLENLGETMCDNCNISEIFFTW</sequence>
<feature type="domain" description="Tetrahydrofolate dehydrogenase/cyclohydrolase catalytic" evidence="1">
    <location>
        <begin position="2"/>
        <end position="52"/>
    </location>
</feature>
<organism evidence="2 3">
    <name type="scientific">Nothoprocta perdicaria</name>
    <name type="common">Chilean tinamou</name>
    <name type="synonym">Crypturus perdicarius</name>
    <dbReference type="NCBI Taxonomy" id="30464"/>
    <lineage>
        <taxon>Eukaryota</taxon>
        <taxon>Metazoa</taxon>
        <taxon>Chordata</taxon>
        <taxon>Craniata</taxon>
        <taxon>Vertebrata</taxon>
        <taxon>Euteleostomi</taxon>
        <taxon>Archelosauria</taxon>
        <taxon>Archosauria</taxon>
        <taxon>Dinosauria</taxon>
        <taxon>Saurischia</taxon>
        <taxon>Theropoda</taxon>
        <taxon>Coelurosauria</taxon>
        <taxon>Aves</taxon>
        <taxon>Palaeognathae</taxon>
        <taxon>Tinamiformes</taxon>
        <taxon>Tinamidae</taxon>
        <taxon>Nothoprocta</taxon>
    </lineage>
</organism>
<accession>A0A8C7A2S1</accession>
<dbReference type="GO" id="GO:0004488">
    <property type="term" value="F:methylenetetrahydrofolate dehydrogenase (NADP+) activity"/>
    <property type="evidence" value="ECO:0007669"/>
    <property type="project" value="InterPro"/>
</dbReference>
<dbReference type="GO" id="GO:0005829">
    <property type="term" value="C:cytosol"/>
    <property type="evidence" value="ECO:0007669"/>
    <property type="project" value="TreeGrafter"/>
</dbReference>
<dbReference type="SUPFAM" id="SSF53223">
    <property type="entry name" value="Aminoacid dehydrogenase-like, N-terminal domain"/>
    <property type="match status" value="1"/>
</dbReference>
<evidence type="ECO:0000259" key="1">
    <source>
        <dbReference type="Pfam" id="PF00763"/>
    </source>
</evidence>
<dbReference type="InterPro" id="IPR046346">
    <property type="entry name" value="Aminoacid_DH-like_N_sf"/>
</dbReference>
<dbReference type="Gene3D" id="3.40.50.720">
    <property type="entry name" value="NAD(P)-binding Rossmann-like Domain"/>
    <property type="match status" value="1"/>
</dbReference>
<dbReference type="AlphaFoldDB" id="A0A8C7A2S1"/>
<evidence type="ECO:0000313" key="3">
    <source>
        <dbReference type="Proteomes" id="UP000694420"/>
    </source>
</evidence>
<protein>
    <recommendedName>
        <fullName evidence="1">Tetrahydrofolate dehydrogenase/cyclohydrolase catalytic domain-containing protein</fullName>
    </recommendedName>
</protein>
<dbReference type="Gene3D" id="3.40.50.10860">
    <property type="entry name" value="Leucine Dehydrogenase, chain A, domain 1"/>
    <property type="match status" value="1"/>
</dbReference>
<reference evidence="2" key="1">
    <citation type="submission" date="2025-08" db="UniProtKB">
        <authorList>
            <consortium name="Ensembl"/>
        </authorList>
    </citation>
    <scope>IDENTIFICATION</scope>
</reference>
<reference evidence="2" key="2">
    <citation type="submission" date="2025-09" db="UniProtKB">
        <authorList>
            <consortium name="Ensembl"/>
        </authorList>
    </citation>
    <scope>IDENTIFICATION</scope>
</reference>
<dbReference type="GO" id="GO:0005739">
    <property type="term" value="C:mitochondrion"/>
    <property type="evidence" value="ECO:0007669"/>
    <property type="project" value="TreeGrafter"/>
</dbReference>
<dbReference type="PANTHER" id="PTHR48099:SF12">
    <property type="entry name" value="MONOFUNCTIONAL C1-TETRAHYDROFOLATE SYNTHASE, MITOCHONDRIAL"/>
    <property type="match status" value="1"/>
</dbReference>